<dbReference type="Gene3D" id="3.40.50.300">
    <property type="entry name" value="P-loop containing nucleotide triphosphate hydrolases"/>
    <property type="match status" value="1"/>
</dbReference>
<keyword evidence="1" id="KW-0175">Coiled coil</keyword>
<reference evidence="3" key="1">
    <citation type="submission" date="2022-05" db="EMBL/GenBank/DDBJ databases">
        <authorList>
            <person name="Okamura Y."/>
        </authorList>
    </citation>
    <scope>NUCLEOTIDE SEQUENCE</scope>
</reference>
<evidence type="ECO:0000256" key="1">
    <source>
        <dbReference type="SAM" id="Coils"/>
    </source>
</evidence>
<proteinExistence type="predicted"/>
<feature type="domain" description="ATPase AAA-type core" evidence="2">
    <location>
        <begin position="585"/>
        <end position="713"/>
    </location>
</feature>
<dbReference type="InterPro" id="IPR027417">
    <property type="entry name" value="P-loop_NTPase"/>
</dbReference>
<protein>
    <recommendedName>
        <fullName evidence="2">ATPase AAA-type core domain-containing protein</fullName>
    </recommendedName>
</protein>
<dbReference type="Proteomes" id="UP001152562">
    <property type="component" value="Unassembled WGS sequence"/>
</dbReference>
<evidence type="ECO:0000313" key="4">
    <source>
        <dbReference type="Proteomes" id="UP001152562"/>
    </source>
</evidence>
<dbReference type="EMBL" id="CALOZG010000066">
    <property type="protein sequence ID" value="CAH4036281.1"/>
    <property type="molecule type" value="Genomic_DNA"/>
</dbReference>
<dbReference type="InterPro" id="IPR003959">
    <property type="entry name" value="ATPase_AAA_core"/>
</dbReference>
<keyword evidence="4" id="KW-1185">Reference proteome</keyword>
<dbReference type="AlphaFoldDB" id="A0A9P0TZ18"/>
<dbReference type="PANTHER" id="PTHR14690:SF9">
    <property type="entry name" value="GH08353P"/>
    <property type="match status" value="1"/>
</dbReference>
<organism evidence="3 4">
    <name type="scientific">Pieris brassicae</name>
    <name type="common">White butterfly</name>
    <name type="synonym">Large white butterfly</name>
    <dbReference type="NCBI Taxonomy" id="7116"/>
    <lineage>
        <taxon>Eukaryota</taxon>
        <taxon>Metazoa</taxon>
        <taxon>Ecdysozoa</taxon>
        <taxon>Arthropoda</taxon>
        <taxon>Hexapoda</taxon>
        <taxon>Insecta</taxon>
        <taxon>Pterygota</taxon>
        <taxon>Neoptera</taxon>
        <taxon>Endopterygota</taxon>
        <taxon>Lepidoptera</taxon>
        <taxon>Glossata</taxon>
        <taxon>Ditrysia</taxon>
        <taxon>Papilionoidea</taxon>
        <taxon>Pieridae</taxon>
        <taxon>Pierinae</taxon>
        <taxon>Pieris</taxon>
    </lineage>
</organism>
<dbReference type="GO" id="GO:0005524">
    <property type="term" value="F:ATP binding"/>
    <property type="evidence" value="ECO:0007669"/>
    <property type="project" value="InterPro"/>
</dbReference>
<dbReference type="InterPro" id="IPR052267">
    <property type="entry name" value="N-DRC_Component"/>
</dbReference>
<dbReference type="SUPFAM" id="SSF52540">
    <property type="entry name" value="P-loop containing nucleoside triphosphate hydrolases"/>
    <property type="match status" value="1"/>
</dbReference>
<sequence length="839" mass="96956">MSLKCPSTLPIVLDAHKKWVTTLHDAQTLIENDIDLQEKAAQGLCLKERRVPPEVLGTMYSEYCSLINQMYDAYLNSTHLQRAPYIKPLISVFMKRMYELRNELVHLIVNDYIYVDDSLFQTRRTPFDIQIIIPYHLPLECRDDSMEHLLQKMWADALARKNAPPPKKVESQNVFDDDTGFPVPAHQFVSQEQFVNDANIHSADDTFSGIQITAEVTGRYMQLKRQCVVDTKRDVLLGLIPDPFRKGLNYEEENNKMYLRKRNIRTKLKETYKTAFEKENTRLVVMKKDDQIDDITDHVRTWFREWFYGYGFFPEYPYEIEGGTVMVIRGLYPTIQEKKEDDERYQASMKGKTKEMLKAEAKQAKLDAIQKELAAKEQKKREAEQLFRLRCNPLSDPGYQPQKSQVMGDIVQVLQKYQAAWSIYDQFPPNKCPEAFFGYMQEILTEDVMGQIHLDCRKYVDELMRLDLKLLIKAHQEMYKSVGWKFPKMPTRKKPKAPPVPKPLKINDGVLESFHKIFDLGLVSKPTNKIKEIIGDLNFYAYDVNIRDPNAKFPPPSYGDIRRRLILSCVYGSGIEPGATRNKAVMLLGPQRNGKSFLVDTVCGELNAVKIDITPEVFTAHVDKPAKALTEVFLAAKVFQPTVIYMRNIERVFCKKVAPEDKYLQAKAMAGPLSKLIKQMIPEDKIIFIATCSSPLIAQTKPMVTLFNEIILVPRTDYNSLRTLFYDRLQMIRSMPRDYCVQALAQALQGYGFGVIVEVFNRVLTPERIVRLNVTPLTPAEFLDPIFQIGLEATTMEEYQEFVDFYIANSPLSMERPQFEKINSIRAVLYDKLVKKTQS</sequence>
<name>A0A9P0TZ18_PIEBR</name>
<comment type="caution">
    <text evidence="3">The sequence shown here is derived from an EMBL/GenBank/DDBJ whole genome shotgun (WGS) entry which is preliminary data.</text>
</comment>
<accession>A0A9P0TZ18</accession>
<evidence type="ECO:0000313" key="3">
    <source>
        <dbReference type="EMBL" id="CAH4036281.1"/>
    </source>
</evidence>
<dbReference type="GO" id="GO:0016887">
    <property type="term" value="F:ATP hydrolysis activity"/>
    <property type="evidence" value="ECO:0007669"/>
    <property type="project" value="InterPro"/>
</dbReference>
<feature type="coiled-coil region" evidence="1">
    <location>
        <begin position="359"/>
        <end position="386"/>
    </location>
</feature>
<gene>
    <name evidence="3" type="ORF">PIBRA_LOCUS12096</name>
</gene>
<dbReference type="Gene3D" id="1.10.8.60">
    <property type="match status" value="1"/>
</dbReference>
<evidence type="ECO:0000259" key="2">
    <source>
        <dbReference type="Pfam" id="PF00004"/>
    </source>
</evidence>
<dbReference type="Pfam" id="PF00004">
    <property type="entry name" value="AAA"/>
    <property type="match status" value="1"/>
</dbReference>
<dbReference type="PANTHER" id="PTHR14690">
    <property type="entry name" value="IQ MOTIF CONTAINING WITH AAA DOMAIN 1"/>
    <property type="match status" value="1"/>
</dbReference>